<evidence type="ECO:0000256" key="2">
    <source>
        <dbReference type="PROSITE-ProRule" id="PRU00335"/>
    </source>
</evidence>
<dbReference type="Pfam" id="PF00440">
    <property type="entry name" value="TetR_N"/>
    <property type="match status" value="1"/>
</dbReference>
<keyword evidence="5" id="KW-1185">Reference proteome</keyword>
<dbReference type="PROSITE" id="PS50977">
    <property type="entry name" value="HTH_TETR_2"/>
    <property type="match status" value="1"/>
</dbReference>
<dbReference type="Pfam" id="PF14278">
    <property type="entry name" value="TetR_C_8"/>
    <property type="match status" value="1"/>
</dbReference>
<evidence type="ECO:0000313" key="5">
    <source>
        <dbReference type="Proteomes" id="UP001597273"/>
    </source>
</evidence>
<dbReference type="EMBL" id="JBHUFW010000002">
    <property type="protein sequence ID" value="MFD1861500.1"/>
    <property type="molecule type" value="Genomic_DNA"/>
</dbReference>
<dbReference type="RefSeq" id="WP_204891482.1">
    <property type="nucleotide sequence ID" value="NZ_JBHUFW010000002.1"/>
</dbReference>
<dbReference type="Proteomes" id="UP001597273">
    <property type="component" value="Unassembled WGS sequence"/>
</dbReference>
<keyword evidence="1 2" id="KW-0238">DNA-binding</keyword>
<feature type="domain" description="HTH tetR-type" evidence="3">
    <location>
        <begin position="10"/>
        <end position="70"/>
    </location>
</feature>
<dbReference type="PANTHER" id="PTHR43479">
    <property type="entry name" value="ACREF/ENVCD OPERON REPRESSOR-RELATED"/>
    <property type="match status" value="1"/>
</dbReference>
<accession>A0ABW4QD44</accession>
<evidence type="ECO:0000313" key="4">
    <source>
        <dbReference type="EMBL" id="MFD1861500.1"/>
    </source>
</evidence>
<comment type="caution">
    <text evidence="4">The sequence shown here is derived from an EMBL/GenBank/DDBJ whole genome shotgun (WGS) entry which is preliminary data.</text>
</comment>
<dbReference type="PRINTS" id="PR00455">
    <property type="entry name" value="HTHTETR"/>
</dbReference>
<proteinExistence type="predicted"/>
<dbReference type="InterPro" id="IPR039532">
    <property type="entry name" value="TetR_C_Firmicutes"/>
</dbReference>
<protein>
    <submittedName>
        <fullName evidence="4">TetR/AcrR family transcriptional regulator</fullName>
    </submittedName>
</protein>
<organism evidence="4 5">
    <name type="scientific">Planococcus chinensis</name>
    <dbReference type="NCBI Taxonomy" id="272917"/>
    <lineage>
        <taxon>Bacteria</taxon>
        <taxon>Bacillati</taxon>
        <taxon>Bacillota</taxon>
        <taxon>Bacilli</taxon>
        <taxon>Bacillales</taxon>
        <taxon>Caryophanaceae</taxon>
        <taxon>Planococcus</taxon>
    </lineage>
</organism>
<sequence length="199" mass="23210">MATYPDKRVERSKAALKEAFLELLEQKSFPHITVSEIVGAANYNRGTFYAHFKTKEALLEEVIADTLEEMIRQIRHPYRVDTVVDLHNMKAEDISLFTYFIQQARLYKILLSPHVQADFRHRMASAIEELFITEYDYALPAESALEPKWLYVYRAHGIAGLIIRWIEEDFPQPPLHMAKQVVELMLVSTAVFKVKKRKL</sequence>
<dbReference type="Gene3D" id="1.10.357.10">
    <property type="entry name" value="Tetracycline Repressor, domain 2"/>
    <property type="match status" value="1"/>
</dbReference>
<name>A0ABW4QD44_9BACL</name>
<dbReference type="InterPro" id="IPR001647">
    <property type="entry name" value="HTH_TetR"/>
</dbReference>
<evidence type="ECO:0000259" key="3">
    <source>
        <dbReference type="PROSITE" id="PS50977"/>
    </source>
</evidence>
<dbReference type="InterPro" id="IPR009057">
    <property type="entry name" value="Homeodomain-like_sf"/>
</dbReference>
<feature type="DNA-binding region" description="H-T-H motif" evidence="2">
    <location>
        <begin position="33"/>
        <end position="52"/>
    </location>
</feature>
<evidence type="ECO:0000256" key="1">
    <source>
        <dbReference type="ARBA" id="ARBA00023125"/>
    </source>
</evidence>
<reference evidence="5" key="1">
    <citation type="journal article" date="2019" name="Int. J. Syst. Evol. Microbiol.">
        <title>The Global Catalogue of Microorganisms (GCM) 10K type strain sequencing project: providing services to taxonomists for standard genome sequencing and annotation.</title>
        <authorList>
            <consortium name="The Broad Institute Genomics Platform"/>
            <consortium name="The Broad Institute Genome Sequencing Center for Infectious Disease"/>
            <person name="Wu L."/>
            <person name="Ma J."/>
        </authorList>
    </citation>
    <scope>NUCLEOTIDE SEQUENCE [LARGE SCALE GENOMIC DNA]</scope>
    <source>
        <strain evidence="5">CGMCC 1.15475</strain>
    </source>
</reference>
<gene>
    <name evidence="4" type="ORF">ACFSDB_01110</name>
</gene>
<dbReference type="PANTHER" id="PTHR43479:SF7">
    <property type="entry name" value="TETR-FAMILY TRANSCRIPTIONAL REGULATOR"/>
    <property type="match status" value="1"/>
</dbReference>
<dbReference type="SUPFAM" id="SSF46689">
    <property type="entry name" value="Homeodomain-like"/>
    <property type="match status" value="1"/>
</dbReference>
<dbReference type="InterPro" id="IPR050624">
    <property type="entry name" value="HTH-type_Tx_Regulator"/>
</dbReference>